<comment type="function">
    <text evidence="7">Controls stomatal patterning.</text>
</comment>
<evidence type="ECO:0000256" key="2">
    <source>
        <dbReference type="ARBA" id="ARBA00008127"/>
    </source>
</evidence>
<sequence length="108" mass="12179">MAAPSSYYQNELKLAAILIFYVAFLPSESAALGFPSYKTGGVHEREKLQVGSRPPACLNKCSSCRPCMATLVIQPPQRKTYTTSRPDNHDIYYLLSWRCKCGNKLYRP</sequence>
<accession>A0A061GJY7</accession>
<evidence type="ECO:0000256" key="5">
    <source>
        <dbReference type="ARBA" id="ARBA00022729"/>
    </source>
</evidence>
<evidence type="ECO:0000313" key="9">
    <source>
        <dbReference type="Proteomes" id="UP000026915"/>
    </source>
</evidence>
<proteinExistence type="inferred from homology"/>
<name>A0A061GJY7_THECC</name>
<dbReference type="GO" id="GO:0010052">
    <property type="term" value="P:guard cell differentiation"/>
    <property type="evidence" value="ECO:0000318"/>
    <property type="project" value="GO_Central"/>
</dbReference>
<evidence type="ECO:0000256" key="4">
    <source>
        <dbReference type="ARBA" id="ARBA00022525"/>
    </source>
</evidence>
<evidence type="ECO:0000313" key="8">
    <source>
        <dbReference type="EMBL" id="EOY29482.1"/>
    </source>
</evidence>
<keyword evidence="4 7" id="KW-0964">Secreted</keyword>
<dbReference type="AlphaFoldDB" id="A0A061GJY7"/>
<keyword evidence="6" id="KW-1015">Disulfide bond</keyword>
<gene>
    <name evidence="8" type="ORF">TCM_037000</name>
</gene>
<dbReference type="Pfam" id="PF17181">
    <property type="entry name" value="EPF"/>
    <property type="match status" value="1"/>
</dbReference>
<dbReference type="Gramene" id="EOY29482">
    <property type="protein sequence ID" value="EOY29482"/>
    <property type="gene ID" value="TCM_037000"/>
</dbReference>
<evidence type="ECO:0000256" key="3">
    <source>
        <dbReference type="ARBA" id="ARBA00022473"/>
    </source>
</evidence>
<evidence type="ECO:0000256" key="1">
    <source>
        <dbReference type="ARBA" id="ARBA00004613"/>
    </source>
</evidence>
<keyword evidence="5" id="KW-0732">Signal</keyword>
<dbReference type="HOGENOM" id="CLU_135272_2_1_1"/>
<evidence type="ECO:0000256" key="6">
    <source>
        <dbReference type="ARBA" id="ARBA00023157"/>
    </source>
</evidence>
<dbReference type="PANTHER" id="PTHR33109:SF60">
    <property type="entry name" value="EPIDERMAL PATTERNING FACTOR-LIKE PROTEIN 8"/>
    <property type="match status" value="1"/>
</dbReference>
<dbReference type="STRING" id="3641.A0A061GJY7"/>
<comment type="similarity">
    <text evidence="2 7">Belongs to the plant cysteine rich small secretory peptide family. Epidermal patterning factor subfamily.</text>
</comment>
<organism evidence="8 9">
    <name type="scientific">Theobroma cacao</name>
    <name type="common">Cacao</name>
    <name type="synonym">Cocoa</name>
    <dbReference type="NCBI Taxonomy" id="3641"/>
    <lineage>
        <taxon>Eukaryota</taxon>
        <taxon>Viridiplantae</taxon>
        <taxon>Streptophyta</taxon>
        <taxon>Embryophyta</taxon>
        <taxon>Tracheophyta</taxon>
        <taxon>Spermatophyta</taxon>
        <taxon>Magnoliopsida</taxon>
        <taxon>eudicotyledons</taxon>
        <taxon>Gunneridae</taxon>
        <taxon>Pentapetalae</taxon>
        <taxon>rosids</taxon>
        <taxon>malvids</taxon>
        <taxon>Malvales</taxon>
        <taxon>Malvaceae</taxon>
        <taxon>Byttnerioideae</taxon>
        <taxon>Theobroma</taxon>
    </lineage>
</organism>
<keyword evidence="3 7" id="KW-0217">Developmental protein</keyword>
<dbReference type="OMA" id="FRQSKMV"/>
<dbReference type="eggNOG" id="ENOG502R6TD">
    <property type="taxonomic scope" value="Eukaryota"/>
</dbReference>
<dbReference type="InterPro" id="IPR039455">
    <property type="entry name" value="EPFL"/>
</dbReference>
<protein>
    <recommendedName>
        <fullName evidence="7">Epidermal patterning factor-like protein</fullName>
    </recommendedName>
</protein>
<dbReference type="GO" id="GO:0005576">
    <property type="term" value="C:extracellular region"/>
    <property type="evidence" value="ECO:0007669"/>
    <property type="project" value="UniProtKB-SubCell"/>
</dbReference>
<dbReference type="EMBL" id="CM001887">
    <property type="protein sequence ID" value="EOY29482.1"/>
    <property type="molecule type" value="Genomic_DNA"/>
</dbReference>
<comment type="subcellular location">
    <subcellularLocation>
        <location evidence="1 7">Secreted</location>
    </subcellularLocation>
</comment>
<dbReference type="Proteomes" id="UP000026915">
    <property type="component" value="Chromosome 9"/>
</dbReference>
<reference evidence="8 9" key="1">
    <citation type="journal article" date="2013" name="Genome Biol.">
        <title>The genome sequence of the most widely cultivated cacao type and its use to identify candidate genes regulating pod color.</title>
        <authorList>
            <person name="Motamayor J.C."/>
            <person name="Mockaitis K."/>
            <person name="Schmutz J."/>
            <person name="Haiminen N."/>
            <person name="Iii D.L."/>
            <person name="Cornejo O."/>
            <person name="Findley S.D."/>
            <person name="Zheng P."/>
            <person name="Utro F."/>
            <person name="Royaert S."/>
            <person name="Saski C."/>
            <person name="Jenkins J."/>
            <person name="Podicheti R."/>
            <person name="Zhao M."/>
            <person name="Scheffler B.E."/>
            <person name="Stack J.C."/>
            <person name="Feltus F.A."/>
            <person name="Mustiga G.M."/>
            <person name="Amores F."/>
            <person name="Phillips W."/>
            <person name="Marelli J.P."/>
            <person name="May G.D."/>
            <person name="Shapiro H."/>
            <person name="Ma J."/>
            <person name="Bustamante C.D."/>
            <person name="Schnell R.J."/>
            <person name="Main D."/>
            <person name="Gilbert D."/>
            <person name="Parida L."/>
            <person name="Kuhn D.N."/>
        </authorList>
    </citation>
    <scope>NUCLEOTIDE SEQUENCE [LARGE SCALE GENOMIC DNA]</scope>
    <source>
        <strain evidence="9">cv. Matina 1-6</strain>
    </source>
</reference>
<evidence type="ECO:0000256" key="7">
    <source>
        <dbReference type="RuleBase" id="RU367102"/>
    </source>
</evidence>
<dbReference type="PANTHER" id="PTHR33109">
    <property type="entry name" value="EPIDERMAL PATTERNING FACTOR-LIKE PROTEIN 4"/>
    <property type="match status" value="1"/>
</dbReference>
<dbReference type="InParanoid" id="A0A061GJY7"/>
<keyword evidence="9" id="KW-1185">Reference proteome</keyword>